<reference evidence="1" key="2">
    <citation type="submission" date="2015-03" db="EMBL/GenBank/DDBJ databases">
        <title>Genome sequence of Pseudoalteromonas citrea.</title>
        <authorList>
            <person name="Xie B.-B."/>
            <person name="Rong J.-C."/>
            <person name="Qin Q.-L."/>
            <person name="Zhang Y.-Z."/>
        </authorList>
    </citation>
    <scope>NUCLEOTIDE SEQUENCE</scope>
    <source>
        <strain evidence="1">DSM 8771</strain>
    </source>
</reference>
<proteinExistence type="predicted"/>
<gene>
    <name evidence="1" type="ORF">PCIT_a4414</name>
</gene>
<protein>
    <submittedName>
        <fullName evidence="1">Uncharacterized protein</fullName>
    </submittedName>
</protein>
<sequence>MKGNIINHIKRQHNPILKIVNQIENLNINSKENKCKKSNNAVNNQLI</sequence>
<comment type="caution">
    <text evidence="1">The sequence shown here is derived from an EMBL/GenBank/DDBJ whole genome shotgun (WGS) entry which is preliminary data.</text>
</comment>
<evidence type="ECO:0000313" key="1">
    <source>
        <dbReference type="EMBL" id="KAF7767513.1"/>
    </source>
</evidence>
<dbReference type="EMBL" id="AHBZ03000025">
    <property type="protein sequence ID" value="KAF7767513.1"/>
    <property type="molecule type" value="Genomic_DNA"/>
</dbReference>
<dbReference type="AlphaFoldDB" id="A0AAD4AG38"/>
<organism evidence="1 2">
    <name type="scientific">Pseudoalteromonas citrea</name>
    <dbReference type="NCBI Taxonomy" id="43655"/>
    <lineage>
        <taxon>Bacteria</taxon>
        <taxon>Pseudomonadati</taxon>
        <taxon>Pseudomonadota</taxon>
        <taxon>Gammaproteobacteria</taxon>
        <taxon>Alteromonadales</taxon>
        <taxon>Pseudoalteromonadaceae</taxon>
        <taxon>Pseudoalteromonas</taxon>
    </lineage>
</organism>
<dbReference type="Proteomes" id="UP000016487">
    <property type="component" value="Unassembled WGS sequence"/>
</dbReference>
<accession>A0AAD4AG38</accession>
<reference evidence="1" key="1">
    <citation type="journal article" date="2012" name="J. Bacteriol.">
        <title>Genome sequences of type strains of seven species of the marine bacterium Pseudoalteromonas.</title>
        <authorList>
            <person name="Xie B.B."/>
            <person name="Shu Y.L."/>
            <person name="Qin Q.L."/>
            <person name="Rong J.C."/>
            <person name="Zhang X.Y."/>
            <person name="Chen X.L."/>
            <person name="Shi M."/>
            <person name="He H.L."/>
            <person name="Zhou B.C."/>
            <person name="Zhang Y.Z."/>
        </authorList>
    </citation>
    <scope>NUCLEOTIDE SEQUENCE</scope>
    <source>
        <strain evidence="1">DSM 8771</strain>
    </source>
</reference>
<name>A0AAD4AG38_9GAMM</name>
<evidence type="ECO:0000313" key="2">
    <source>
        <dbReference type="Proteomes" id="UP000016487"/>
    </source>
</evidence>